<dbReference type="GO" id="GO:0008374">
    <property type="term" value="F:O-acyltransferase activity"/>
    <property type="evidence" value="ECO:0007669"/>
    <property type="project" value="TreeGrafter"/>
</dbReference>
<evidence type="ECO:0000256" key="1">
    <source>
        <dbReference type="ARBA" id="ARBA00007274"/>
    </source>
</evidence>
<dbReference type="CDD" id="cd04647">
    <property type="entry name" value="LbH_MAT_like"/>
    <property type="match status" value="1"/>
</dbReference>
<dbReference type="InterPro" id="IPR001451">
    <property type="entry name" value="Hexapep"/>
</dbReference>
<evidence type="ECO:0000313" key="4">
    <source>
        <dbReference type="Proteomes" id="UP000198312"/>
    </source>
</evidence>
<sequence>MSGRSLFQKYNIILRIFELTSKLIPKFVFNLFWFICDNSESKPCLLLRYLYLKKYIKNCGENIFIGKGVVLKNSRKLSIGSNVSIHAYSYVDAIGGITIGDNVSIANHTSLISFEHTWENTEIPIKYNNTKKGSIKVSDDVWIGCGCRILSNVTIHERCIVAAGAVLNKDTKSNTLMGGVPARDLKQI</sequence>
<dbReference type="SUPFAM" id="SSF51161">
    <property type="entry name" value="Trimeric LpxA-like enzymes"/>
    <property type="match status" value="1"/>
</dbReference>
<dbReference type="AlphaFoldDB" id="A0A220U201"/>
<dbReference type="OrthoDB" id="9801697at2"/>
<dbReference type="Gene3D" id="2.160.10.10">
    <property type="entry name" value="Hexapeptide repeat proteins"/>
    <property type="match status" value="1"/>
</dbReference>
<reference evidence="3 4" key="1">
    <citation type="submission" date="2017-07" db="EMBL/GenBank/DDBJ databases">
        <title>Virgibacillus sp. LM2416.</title>
        <authorList>
            <person name="Tak E.J."/>
            <person name="Bae J.-W."/>
        </authorList>
    </citation>
    <scope>NUCLEOTIDE SEQUENCE [LARGE SCALE GENOMIC DNA]</scope>
    <source>
        <strain evidence="3 4">LM2416</strain>
    </source>
</reference>
<comment type="similarity">
    <text evidence="1">Belongs to the transferase hexapeptide repeat family.</text>
</comment>
<dbReference type="Pfam" id="PF00132">
    <property type="entry name" value="Hexapep"/>
    <property type="match status" value="1"/>
</dbReference>
<dbReference type="InterPro" id="IPR011004">
    <property type="entry name" value="Trimer_LpxA-like_sf"/>
</dbReference>
<dbReference type="PANTHER" id="PTHR23416">
    <property type="entry name" value="SIALIC ACID SYNTHASE-RELATED"/>
    <property type="match status" value="1"/>
</dbReference>
<dbReference type="InterPro" id="IPR051159">
    <property type="entry name" value="Hexapeptide_acetyltransf"/>
</dbReference>
<dbReference type="GO" id="GO:0005829">
    <property type="term" value="C:cytosol"/>
    <property type="evidence" value="ECO:0007669"/>
    <property type="project" value="TreeGrafter"/>
</dbReference>
<evidence type="ECO:0000313" key="3">
    <source>
        <dbReference type="EMBL" id="ASK62284.1"/>
    </source>
</evidence>
<keyword evidence="2 3" id="KW-0808">Transferase</keyword>
<name>A0A220U201_9BACI</name>
<proteinExistence type="inferred from homology"/>
<dbReference type="EMBL" id="CP022315">
    <property type="protein sequence ID" value="ASK62284.1"/>
    <property type="molecule type" value="Genomic_DNA"/>
</dbReference>
<dbReference type="RefSeq" id="WP_089061544.1">
    <property type="nucleotide sequence ID" value="NZ_CP022315.1"/>
</dbReference>
<dbReference type="Proteomes" id="UP000198312">
    <property type="component" value="Chromosome"/>
</dbReference>
<accession>A0A220U201</accession>
<gene>
    <name evidence="3" type="ORF">CFK37_08980</name>
</gene>
<evidence type="ECO:0000256" key="2">
    <source>
        <dbReference type="ARBA" id="ARBA00022679"/>
    </source>
</evidence>
<protein>
    <submittedName>
        <fullName evidence="3">Acetyltransferase</fullName>
    </submittedName>
</protein>
<organism evidence="3 4">
    <name type="scientific">Virgibacillus phasianinus</name>
    <dbReference type="NCBI Taxonomy" id="2017483"/>
    <lineage>
        <taxon>Bacteria</taxon>
        <taxon>Bacillati</taxon>
        <taxon>Bacillota</taxon>
        <taxon>Bacilli</taxon>
        <taxon>Bacillales</taxon>
        <taxon>Bacillaceae</taxon>
        <taxon>Virgibacillus</taxon>
    </lineage>
</organism>
<dbReference type="PANTHER" id="PTHR23416:SF23">
    <property type="entry name" value="ACETYLTRANSFERASE C18B11.09C-RELATED"/>
    <property type="match status" value="1"/>
</dbReference>
<keyword evidence="4" id="KW-1185">Reference proteome</keyword>
<dbReference type="KEGG" id="vil:CFK37_08980"/>